<gene>
    <name evidence="2" type="ORF">NCTC4824_03044</name>
</gene>
<feature type="transmembrane region" description="Helical" evidence="1">
    <location>
        <begin position="28"/>
        <end position="50"/>
    </location>
</feature>
<evidence type="ECO:0000313" key="3">
    <source>
        <dbReference type="Proteomes" id="UP000249134"/>
    </source>
</evidence>
<keyword evidence="1" id="KW-0812">Transmembrane</keyword>
<evidence type="ECO:0000256" key="1">
    <source>
        <dbReference type="SAM" id="Phobius"/>
    </source>
</evidence>
<keyword evidence="1" id="KW-1133">Transmembrane helix</keyword>
<keyword evidence="1" id="KW-0472">Membrane</keyword>
<accession>A0A2X4WE56</accession>
<proteinExistence type="predicted"/>
<dbReference type="AlphaFoldDB" id="A0A2X4WE56"/>
<name>A0A2X4WE56_LEDLE</name>
<dbReference type="EMBL" id="LS483476">
    <property type="protein sequence ID" value="SQI61039.1"/>
    <property type="molecule type" value="Genomic_DNA"/>
</dbReference>
<dbReference type="STRING" id="1348624.GCA_001591545_03966"/>
<organism evidence="2 3">
    <name type="scientific">Lederbergia lenta</name>
    <name type="common">Bacillus lentus</name>
    <dbReference type="NCBI Taxonomy" id="1467"/>
    <lineage>
        <taxon>Bacteria</taxon>
        <taxon>Bacillati</taxon>
        <taxon>Bacillota</taxon>
        <taxon>Bacilli</taxon>
        <taxon>Bacillales</taxon>
        <taxon>Bacillaceae</taxon>
        <taxon>Lederbergia</taxon>
    </lineage>
</organism>
<dbReference type="KEGG" id="blen:NCTC4824_03044"/>
<reference evidence="2 3" key="1">
    <citation type="submission" date="2018-06" db="EMBL/GenBank/DDBJ databases">
        <authorList>
            <consortium name="Pathogen Informatics"/>
            <person name="Doyle S."/>
        </authorList>
    </citation>
    <scope>NUCLEOTIDE SEQUENCE [LARGE SCALE GENOMIC DNA]</scope>
    <source>
        <strain evidence="2 3">NCTC4824</strain>
    </source>
</reference>
<protein>
    <submittedName>
        <fullName evidence="2">Uncharacterized protein</fullName>
    </submittedName>
</protein>
<evidence type="ECO:0000313" key="2">
    <source>
        <dbReference type="EMBL" id="SQI61039.1"/>
    </source>
</evidence>
<sequence length="66" mass="7754">MTMVFWKRAICYDILFTSQKGYFIVTHFIKGLFVSSSSVHFYMGLALIYINEVNRRRFNGKGTFTT</sequence>
<keyword evidence="3" id="KW-1185">Reference proteome</keyword>
<dbReference type="Proteomes" id="UP000249134">
    <property type="component" value="Chromosome 1"/>
</dbReference>